<gene>
    <name evidence="2" type="ORF">chiPu_0031758</name>
</gene>
<feature type="region of interest" description="Disordered" evidence="1">
    <location>
        <begin position="1"/>
        <end position="30"/>
    </location>
</feature>
<keyword evidence="3" id="KW-1185">Reference proteome</keyword>
<dbReference type="Proteomes" id="UP000287033">
    <property type="component" value="Unassembled WGS sequence"/>
</dbReference>
<feature type="non-terminal residue" evidence="2">
    <location>
        <position position="62"/>
    </location>
</feature>
<proteinExistence type="predicted"/>
<sequence length="62" mass="6807">MPETLGLRASRRDHLGEDQSASADYPDGTDWALAQPRERALPGRYIRVASRTIPSPRGKSTA</sequence>
<protein>
    <submittedName>
        <fullName evidence="2">Uncharacterized protein</fullName>
    </submittedName>
</protein>
<evidence type="ECO:0000313" key="3">
    <source>
        <dbReference type="Proteomes" id="UP000287033"/>
    </source>
</evidence>
<name>A0A401TXI8_CHIPU</name>
<organism evidence="2 3">
    <name type="scientific">Chiloscyllium punctatum</name>
    <name type="common">Brownbanded bambooshark</name>
    <name type="synonym">Hemiscyllium punctatum</name>
    <dbReference type="NCBI Taxonomy" id="137246"/>
    <lineage>
        <taxon>Eukaryota</taxon>
        <taxon>Metazoa</taxon>
        <taxon>Chordata</taxon>
        <taxon>Craniata</taxon>
        <taxon>Vertebrata</taxon>
        <taxon>Chondrichthyes</taxon>
        <taxon>Elasmobranchii</taxon>
        <taxon>Galeomorphii</taxon>
        <taxon>Galeoidea</taxon>
        <taxon>Orectolobiformes</taxon>
        <taxon>Hemiscylliidae</taxon>
        <taxon>Chiloscyllium</taxon>
    </lineage>
</organism>
<comment type="caution">
    <text evidence="2">The sequence shown here is derived from an EMBL/GenBank/DDBJ whole genome shotgun (WGS) entry which is preliminary data.</text>
</comment>
<dbReference type="EMBL" id="BEZZ01217796">
    <property type="protein sequence ID" value="GCC47326.1"/>
    <property type="molecule type" value="Genomic_DNA"/>
</dbReference>
<reference evidence="2 3" key="1">
    <citation type="journal article" date="2018" name="Nat. Ecol. Evol.">
        <title>Shark genomes provide insights into elasmobranch evolution and the origin of vertebrates.</title>
        <authorList>
            <person name="Hara Y"/>
            <person name="Yamaguchi K"/>
            <person name="Onimaru K"/>
            <person name="Kadota M"/>
            <person name="Koyanagi M"/>
            <person name="Keeley SD"/>
            <person name="Tatsumi K"/>
            <person name="Tanaka K"/>
            <person name="Motone F"/>
            <person name="Kageyama Y"/>
            <person name="Nozu R"/>
            <person name="Adachi N"/>
            <person name="Nishimura O"/>
            <person name="Nakagawa R"/>
            <person name="Tanegashima C"/>
            <person name="Kiyatake I"/>
            <person name="Matsumoto R"/>
            <person name="Murakumo K"/>
            <person name="Nishida K"/>
            <person name="Terakita A"/>
            <person name="Kuratani S"/>
            <person name="Sato K"/>
            <person name="Hyodo S Kuraku.S."/>
        </authorList>
    </citation>
    <scope>NUCLEOTIDE SEQUENCE [LARGE SCALE GENOMIC DNA]</scope>
</reference>
<evidence type="ECO:0000313" key="2">
    <source>
        <dbReference type="EMBL" id="GCC47326.1"/>
    </source>
</evidence>
<accession>A0A401TXI8</accession>
<dbReference type="AlphaFoldDB" id="A0A401TXI8"/>
<evidence type="ECO:0000256" key="1">
    <source>
        <dbReference type="SAM" id="MobiDB-lite"/>
    </source>
</evidence>